<sequence length="223" mass="25252">MKLKSLLTASLFLIAPFAIKAQTVQISASEADAKIVVDGQILGTGNAKIKVPKNSCVNVKVQKAGFLRYEQTFCNKKGMAEPPKKQFFDMKKDDAEEASIKTDQANIDFSIEINKKQDVAEVWKRANQIVTDYFDAIEVADKETSYLRTSWSIQSFQQNTIRTRLIIKLSKSEPLTYKVKLVSEFSGAPLTSVKADEQFHDWDRVLRKYQNVISDFTTRLGNQ</sequence>
<reference evidence="2 3" key="1">
    <citation type="submission" date="2024-03" db="EMBL/GenBank/DDBJ databases">
        <title>Sequence of Lycoming College Course Isolates.</title>
        <authorList>
            <person name="Plotts O."/>
            <person name="Newman J."/>
        </authorList>
    </citation>
    <scope>NUCLEOTIDE SEQUENCE [LARGE SCALE GENOMIC DNA]</scope>
    <source>
        <strain evidence="2 3">CJB-3</strain>
    </source>
</reference>
<evidence type="ECO:0008006" key="4">
    <source>
        <dbReference type="Google" id="ProtNLM"/>
    </source>
</evidence>
<evidence type="ECO:0000256" key="1">
    <source>
        <dbReference type="SAM" id="SignalP"/>
    </source>
</evidence>
<comment type="caution">
    <text evidence="2">The sequence shown here is derived from an EMBL/GenBank/DDBJ whole genome shotgun (WGS) entry which is preliminary data.</text>
</comment>
<keyword evidence="3" id="KW-1185">Reference proteome</keyword>
<evidence type="ECO:0000313" key="3">
    <source>
        <dbReference type="Proteomes" id="UP001378956"/>
    </source>
</evidence>
<feature type="chain" id="PRO_5046276622" description="PEGA domain-containing protein" evidence="1">
    <location>
        <begin position="21"/>
        <end position="223"/>
    </location>
</feature>
<protein>
    <recommendedName>
        <fullName evidence="4">PEGA domain-containing protein</fullName>
    </recommendedName>
</protein>
<keyword evidence="1" id="KW-0732">Signal</keyword>
<name>A0ABU8NRD4_9SPHI</name>
<proteinExistence type="predicted"/>
<gene>
    <name evidence="2" type="ORF">WAE58_20375</name>
</gene>
<evidence type="ECO:0000313" key="2">
    <source>
        <dbReference type="EMBL" id="MEJ2904812.1"/>
    </source>
</evidence>
<feature type="signal peptide" evidence="1">
    <location>
        <begin position="1"/>
        <end position="20"/>
    </location>
</feature>
<organism evidence="2 3">
    <name type="scientific">Pedobacter panaciterrae</name>
    <dbReference type="NCBI Taxonomy" id="363849"/>
    <lineage>
        <taxon>Bacteria</taxon>
        <taxon>Pseudomonadati</taxon>
        <taxon>Bacteroidota</taxon>
        <taxon>Sphingobacteriia</taxon>
        <taxon>Sphingobacteriales</taxon>
        <taxon>Sphingobacteriaceae</taxon>
        <taxon>Pedobacter</taxon>
    </lineage>
</organism>
<dbReference type="RefSeq" id="WP_048907218.1">
    <property type="nucleotide sequence ID" value="NZ_JBBEUB010000008.1"/>
</dbReference>
<dbReference type="Proteomes" id="UP001378956">
    <property type="component" value="Unassembled WGS sequence"/>
</dbReference>
<accession>A0ABU8NRD4</accession>
<dbReference type="EMBL" id="JBBEUB010000008">
    <property type="protein sequence ID" value="MEJ2904812.1"/>
    <property type="molecule type" value="Genomic_DNA"/>
</dbReference>